<accession>A0A835UUZ7</accession>
<sequence length="358" mass="40844">MESENRNLEERLKCTLIQLQTESGILERIIYKGRNQHRRCPYFQAILKVRRELRLLQLAEFGDILNGLFSIIKETSPVEFDHLPKLCNKRYLNGKHNYHDRLLGVARLLSQMVEPIIKAAIQISLLLAKTFFMGFSLTVLACLARLRVLVQQGLIDVVSVFNEYAALSQKHSVKLTLDGIESHVEYYCTSSIPTLKCVWEGDKFVLHECTRNEGTVIQEKHEPFPLETPIQYQTLEVFNQGSCIDDHEEKLEQSATISSDVEALHCERSPTKELVSEANLNGREVFLSSSTARGTQSESRKRVAFVAVQIPKSSETERGQTEKKTRLDFSSFTSNVAADDPYQEFISNGNLRRSLFEL</sequence>
<dbReference type="OrthoDB" id="21550at2759"/>
<reference evidence="2 3" key="1">
    <citation type="journal article" date="2020" name="Nat. Food">
        <title>A phased Vanilla planifolia genome enables genetic improvement of flavour and production.</title>
        <authorList>
            <person name="Hasing T."/>
            <person name="Tang H."/>
            <person name="Brym M."/>
            <person name="Khazi F."/>
            <person name="Huang T."/>
            <person name="Chambers A.H."/>
        </authorList>
    </citation>
    <scope>NUCLEOTIDE SEQUENCE [LARGE SCALE GENOMIC DNA]</scope>
    <source>
        <tissue evidence="2">Leaf</tissue>
    </source>
</reference>
<comment type="caution">
    <text evidence="2">The sequence shown here is derived from an EMBL/GenBank/DDBJ whole genome shotgun (WGS) entry which is preliminary data.</text>
</comment>
<dbReference type="InterPro" id="IPR027951">
    <property type="entry name" value="Nepro_N"/>
</dbReference>
<evidence type="ECO:0000313" key="3">
    <source>
        <dbReference type="Proteomes" id="UP000636800"/>
    </source>
</evidence>
<dbReference type="AlphaFoldDB" id="A0A835UUZ7"/>
<organism evidence="2 3">
    <name type="scientific">Vanilla planifolia</name>
    <name type="common">Vanilla</name>
    <dbReference type="NCBI Taxonomy" id="51239"/>
    <lineage>
        <taxon>Eukaryota</taxon>
        <taxon>Viridiplantae</taxon>
        <taxon>Streptophyta</taxon>
        <taxon>Embryophyta</taxon>
        <taxon>Tracheophyta</taxon>
        <taxon>Spermatophyta</taxon>
        <taxon>Magnoliopsida</taxon>
        <taxon>Liliopsida</taxon>
        <taxon>Asparagales</taxon>
        <taxon>Orchidaceae</taxon>
        <taxon>Vanilloideae</taxon>
        <taxon>Vanilleae</taxon>
        <taxon>Vanilla</taxon>
    </lineage>
</organism>
<proteinExistence type="predicted"/>
<dbReference type="Pfam" id="PF14780">
    <property type="entry name" value="NEPRO_N"/>
    <property type="match status" value="1"/>
</dbReference>
<protein>
    <recommendedName>
        <fullName evidence="1">Nucleolus and neural progenitor protein-like N-terminal domain-containing protein</fullName>
    </recommendedName>
</protein>
<evidence type="ECO:0000313" key="2">
    <source>
        <dbReference type="EMBL" id="KAG0476784.1"/>
    </source>
</evidence>
<evidence type="ECO:0000259" key="1">
    <source>
        <dbReference type="Pfam" id="PF14780"/>
    </source>
</evidence>
<gene>
    <name evidence="2" type="ORF">HPP92_013625</name>
</gene>
<dbReference type="PANTHER" id="PTHR34786:SF1">
    <property type="entry name" value="OS09G0504900 PROTEIN"/>
    <property type="match status" value="1"/>
</dbReference>
<dbReference type="EMBL" id="JADCNL010000006">
    <property type="protein sequence ID" value="KAG0476784.1"/>
    <property type="molecule type" value="Genomic_DNA"/>
</dbReference>
<dbReference type="Proteomes" id="UP000636800">
    <property type="component" value="Chromosome 6"/>
</dbReference>
<feature type="domain" description="Nucleolus and neural progenitor protein-like N-terminal" evidence="1">
    <location>
        <begin position="15"/>
        <end position="163"/>
    </location>
</feature>
<dbReference type="PANTHER" id="PTHR34786">
    <property type="entry name" value="OS09G0504900 PROTEIN"/>
    <property type="match status" value="1"/>
</dbReference>
<name>A0A835UUZ7_VANPL</name>
<keyword evidence="3" id="KW-1185">Reference proteome</keyword>